<keyword evidence="1" id="KW-0175">Coiled coil</keyword>
<protein>
    <submittedName>
        <fullName evidence="2">Uncharacterized protein</fullName>
    </submittedName>
</protein>
<comment type="caution">
    <text evidence="2">The sequence shown here is derived from an EMBL/GenBank/DDBJ whole genome shotgun (WGS) entry which is preliminary data.</text>
</comment>
<name>A0ABQ1ZW40_9BACL</name>
<sequence>MDWIWALGFLLLMLAILAGIVYAIVSSIVESRIERLVLTQLNHMDRKQNDRFELLDRQLQELNGSMRRQEERLKKLELSVVEQAQKSNP</sequence>
<evidence type="ECO:0000256" key="1">
    <source>
        <dbReference type="SAM" id="Coils"/>
    </source>
</evidence>
<evidence type="ECO:0000313" key="3">
    <source>
        <dbReference type="Proteomes" id="UP000605427"/>
    </source>
</evidence>
<reference evidence="3" key="1">
    <citation type="journal article" date="2019" name="Int. J. Syst. Evol. Microbiol.">
        <title>The Global Catalogue of Microorganisms (GCM) 10K type strain sequencing project: providing services to taxonomists for standard genome sequencing and annotation.</title>
        <authorList>
            <consortium name="The Broad Institute Genomics Platform"/>
            <consortium name="The Broad Institute Genome Sequencing Center for Infectious Disease"/>
            <person name="Wu L."/>
            <person name="Ma J."/>
        </authorList>
    </citation>
    <scope>NUCLEOTIDE SEQUENCE [LARGE SCALE GENOMIC DNA]</scope>
    <source>
        <strain evidence="3">CCM 8702</strain>
    </source>
</reference>
<feature type="coiled-coil region" evidence="1">
    <location>
        <begin position="52"/>
        <end position="86"/>
    </location>
</feature>
<organism evidence="2 3">
    <name type="scientific">Saccharibacillus endophyticus</name>
    <dbReference type="NCBI Taxonomy" id="2060666"/>
    <lineage>
        <taxon>Bacteria</taxon>
        <taxon>Bacillati</taxon>
        <taxon>Bacillota</taxon>
        <taxon>Bacilli</taxon>
        <taxon>Bacillales</taxon>
        <taxon>Paenibacillaceae</taxon>
        <taxon>Saccharibacillus</taxon>
    </lineage>
</organism>
<dbReference type="RefSeq" id="WP_172243890.1">
    <property type="nucleotide sequence ID" value="NZ_BMDD01000003.1"/>
</dbReference>
<dbReference type="Proteomes" id="UP000605427">
    <property type="component" value="Unassembled WGS sequence"/>
</dbReference>
<dbReference type="EMBL" id="BMDD01000003">
    <property type="protein sequence ID" value="GGH79135.1"/>
    <property type="molecule type" value="Genomic_DNA"/>
</dbReference>
<evidence type="ECO:0000313" key="2">
    <source>
        <dbReference type="EMBL" id="GGH79135.1"/>
    </source>
</evidence>
<accession>A0ABQ1ZW40</accession>
<keyword evidence="3" id="KW-1185">Reference proteome</keyword>
<gene>
    <name evidence="2" type="ORF">GCM10007362_25470</name>
</gene>
<proteinExistence type="predicted"/>